<organism evidence="1 2">
    <name type="scientific">Fusarium keratoplasticum</name>
    <dbReference type="NCBI Taxonomy" id="1328300"/>
    <lineage>
        <taxon>Eukaryota</taxon>
        <taxon>Fungi</taxon>
        <taxon>Dikarya</taxon>
        <taxon>Ascomycota</taxon>
        <taxon>Pezizomycotina</taxon>
        <taxon>Sordariomycetes</taxon>
        <taxon>Hypocreomycetidae</taxon>
        <taxon>Hypocreales</taxon>
        <taxon>Nectriaceae</taxon>
        <taxon>Fusarium</taxon>
        <taxon>Fusarium solani species complex</taxon>
    </lineage>
</organism>
<dbReference type="EMBL" id="CM046504">
    <property type="protein sequence ID" value="KAI8680479.1"/>
    <property type="molecule type" value="Genomic_DNA"/>
</dbReference>
<name>A0ACC0RAY8_9HYPO</name>
<reference evidence="1" key="1">
    <citation type="submission" date="2022-06" db="EMBL/GenBank/DDBJ databases">
        <title>Fusarium solani species complex genomes reveal bases of compartmentalisation and animal pathogenesis.</title>
        <authorList>
            <person name="Tsai I.J."/>
        </authorList>
    </citation>
    <scope>NUCLEOTIDE SEQUENCE</scope>
    <source>
        <strain evidence="1">Fu6.1</strain>
    </source>
</reference>
<sequence>MALSDENANASSLQATETNQTAGEGSTKATGRSPNPRPATFLRPQVHRRADMRENSKRARQERRQQRASRASTSPAQSQAGSAESELPQASSDAYKSSGQNSVSTQANLEPCLFQTDLETSQSQLEVLMLEPDASSLPLDPTDTLPLSSTSLSQATSEPPQVQAASDIQSLWYQSLPRFIKPPTPIIAPDDLVFLRSKGALTIPDTDQQDALIRAYLEHVHPLLPLINVEDFIQSITEGNDTQSQASLLFFQAIMFAGSAYVELSVLKKAGFKSRKEALKAFYHRARILYDFDIESDGLAIIPSLLLMTFWCGGADGNKNTWYWMDIAVSQVFRHSLNVDPELGKSTMPPGVLKLRRRIWWSCFIRDRLTSFGMKRTPRIRDEYFNVPMLEISDFRSEDSLGKNMARLQRVCSYFGNENRRTTLARLCIAQASLCRCLRYTGAAPLPQQPDGFTTLSSIDPTLPLDDRSFAACQRDLLEWYDTLCHGDKYQPILAGDIHADGSANMELNRAVLHMVYHAGVLDLHRSRIYNAGVTPCEMELSKTFVQHSAKRISKITSNIQDLGLDRFLPMTVLSTTISAISVHLKEIRGEFVADILNANENYQRCLRVIESVKEIYCAADFAQVATEFSVLGLDQNDRSSNPVASWDFGQASAWDGTLGVSPVGEQFVVPDCIESGVAIPNSLGLLPFERFLEGFDSENVECV</sequence>
<comment type="caution">
    <text evidence="1">The sequence shown here is derived from an EMBL/GenBank/DDBJ whole genome shotgun (WGS) entry which is preliminary data.</text>
</comment>
<gene>
    <name evidence="1" type="ORF">NCS57_00329000</name>
</gene>
<dbReference type="Proteomes" id="UP001065298">
    <property type="component" value="Chromosome 2"/>
</dbReference>
<evidence type="ECO:0000313" key="1">
    <source>
        <dbReference type="EMBL" id="KAI8680479.1"/>
    </source>
</evidence>
<accession>A0ACC0RAY8</accession>
<keyword evidence="2" id="KW-1185">Reference proteome</keyword>
<protein>
    <submittedName>
        <fullName evidence="1">Fungal-trans domain-containing protein</fullName>
    </submittedName>
</protein>
<evidence type="ECO:0000313" key="2">
    <source>
        <dbReference type="Proteomes" id="UP001065298"/>
    </source>
</evidence>
<proteinExistence type="predicted"/>